<dbReference type="PANTHER" id="PTHR10889:SF3">
    <property type="entry name" value="DEOXYRIBOSE-PHOSPHATE ALDOLASE"/>
    <property type="match status" value="1"/>
</dbReference>
<evidence type="ECO:0000256" key="7">
    <source>
        <dbReference type="NCBIfam" id="TIGR00126"/>
    </source>
</evidence>
<dbReference type="Gene3D" id="3.20.20.70">
    <property type="entry name" value="Aldolase class I"/>
    <property type="match status" value="1"/>
</dbReference>
<evidence type="ECO:0000256" key="4">
    <source>
        <dbReference type="ARBA" id="ARBA00023239"/>
    </source>
</evidence>
<evidence type="ECO:0000256" key="5">
    <source>
        <dbReference type="ARBA" id="ARBA00023270"/>
    </source>
</evidence>
<dbReference type="CDD" id="cd00959">
    <property type="entry name" value="DeoC"/>
    <property type="match status" value="1"/>
</dbReference>
<dbReference type="PANTHER" id="PTHR10889">
    <property type="entry name" value="DEOXYRIBOSE-PHOSPHATE ALDOLASE"/>
    <property type="match status" value="1"/>
</dbReference>
<evidence type="ECO:0000313" key="8">
    <source>
        <dbReference type="EMBL" id="GAA5483220.1"/>
    </source>
</evidence>
<comment type="caution">
    <text evidence="8">The sequence shown here is derived from an EMBL/GenBank/DDBJ whole genome shotgun (WGS) entry which is preliminary data.</text>
</comment>
<name>A0ABP9UPP4_9BACT</name>
<sequence length="324" mass="34894">MIRLVRAGPVRSYSRHMPAPAFRRLLDDIGPVDAVGVDERVAKYTTRSIKKQSKVFGLKLAVTMVDLTTLEGKDTPGKVASLCQKALCPHPEGDVPQVAAVCVYPAMVKHAAKHVKGTGVRIASVATAFPSGQAPLKTRLAEVRQAVADGADEIDMVINRGAFLAGEFAGMQDEIAAVVEACGDATLKVILETSELETYDNIRAASFLAMRVIRPGDFIKTSTGKTSANATLGNNQVMLDAIRDFYLETGTEIAMKPAGGIKTAKQALQFLIAVKETLGDAWLTNTRYRFGASSLLNDLLRQLETQRTGAYQAPWTFTEDSGGY</sequence>
<dbReference type="Proteomes" id="UP001476282">
    <property type="component" value="Unassembled WGS sequence"/>
</dbReference>
<dbReference type="SMART" id="SM01133">
    <property type="entry name" value="DeoC"/>
    <property type="match status" value="1"/>
</dbReference>
<dbReference type="InterPro" id="IPR011343">
    <property type="entry name" value="DeoC"/>
</dbReference>
<keyword evidence="4" id="KW-0456">Lyase</keyword>
<gene>
    <name evidence="8" type="primary">deoC</name>
    <name evidence="8" type="ORF">Hsar01_02449</name>
</gene>
<reference evidence="8 9" key="1">
    <citation type="submission" date="2024-02" db="EMBL/GenBank/DDBJ databases">
        <title>Haloferula sargassicola NBRC 104335.</title>
        <authorList>
            <person name="Ichikawa N."/>
            <person name="Katano-Makiyama Y."/>
            <person name="Hidaka K."/>
        </authorList>
    </citation>
    <scope>NUCLEOTIDE SEQUENCE [LARGE SCALE GENOMIC DNA]</scope>
    <source>
        <strain evidence="8 9">NBRC 104335</strain>
    </source>
</reference>
<evidence type="ECO:0000256" key="1">
    <source>
        <dbReference type="ARBA" id="ARBA00004816"/>
    </source>
</evidence>
<comment type="pathway">
    <text evidence="1">Carbohydrate degradation; 2-deoxy-D-ribose 1-phosphate degradation; D-glyceraldehyde 3-phosphate and acetaldehyde from 2-deoxy-alpha-D-ribose 1-phosphate: step 2/2.</text>
</comment>
<protein>
    <recommendedName>
        <fullName evidence="3 7">Deoxyribose-phosphate aldolase</fullName>
        <ecNumber evidence="3 7">4.1.2.4</ecNumber>
    </recommendedName>
</protein>
<dbReference type="NCBIfam" id="TIGR00126">
    <property type="entry name" value="deoC"/>
    <property type="match status" value="1"/>
</dbReference>
<dbReference type="InterPro" id="IPR002915">
    <property type="entry name" value="DeoC/FbaB/LacD_aldolase"/>
</dbReference>
<evidence type="ECO:0000256" key="6">
    <source>
        <dbReference type="ARBA" id="ARBA00048791"/>
    </source>
</evidence>
<dbReference type="EMBL" id="BAABRI010000013">
    <property type="protein sequence ID" value="GAA5483220.1"/>
    <property type="molecule type" value="Genomic_DNA"/>
</dbReference>
<keyword evidence="9" id="KW-1185">Reference proteome</keyword>
<evidence type="ECO:0000313" key="9">
    <source>
        <dbReference type="Proteomes" id="UP001476282"/>
    </source>
</evidence>
<dbReference type="Pfam" id="PF01791">
    <property type="entry name" value="DeoC"/>
    <property type="match status" value="1"/>
</dbReference>
<accession>A0ABP9UPP4</accession>
<evidence type="ECO:0000256" key="2">
    <source>
        <dbReference type="ARBA" id="ARBA00009473"/>
    </source>
</evidence>
<proteinExistence type="inferred from homology"/>
<comment type="similarity">
    <text evidence="2">Belongs to the DeoC/FbaB aldolase family. DeoC type 2 subfamily.</text>
</comment>
<organism evidence="8 9">
    <name type="scientific">Haloferula sargassicola</name>
    <dbReference type="NCBI Taxonomy" id="490096"/>
    <lineage>
        <taxon>Bacteria</taxon>
        <taxon>Pseudomonadati</taxon>
        <taxon>Verrucomicrobiota</taxon>
        <taxon>Verrucomicrobiia</taxon>
        <taxon>Verrucomicrobiales</taxon>
        <taxon>Verrucomicrobiaceae</taxon>
        <taxon>Haloferula</taxon>
    </lineage>
</organism>
<dbReference type="InterPro" id="IPR013785">
    <property type="entry name" value="Aldolase_TIM"/>
</dbReference>
<evidence type="ECO:0000256" key="3">
    <source>
        <dbReference type="ARBA" id="ARBA00012515"/>
    </source>
</evidence>
<dbReference type="EC" id="4.1.2.4" evidence="3 7"/>
<keyword evidence="5" id="KW-0704">Schiff base</keyword>
<comment type="catalytic activity">
    <reaction evidence="6">
        <text>2-deoxy-D-ribose 5-phosphate = D-glyceraldehyde 3-phosphate + acetaldehyde</text>
        <dbReference type="Rhea" id="RHEA:12821"/>
        <dbReference type="ChEBI" id="CHEBI:15343"/>
        <dbReference type="ChEBI" id="CHEBI:59776"/>
        <dbReference type="ChEBI" id="CHEBI:62877"/>
        <dbReference type="EC" id="4.1.2.4"/>
    </reaction>
</comment>
<dbReference type="SUPFAM" id="SSF51569">
    <property type="entry name" value="Aldolase"/>
    <property type="match status" value="1"/>
</dbReference>